<dbReference type="Proteomes" id="UP001230328">
    <property type="component" value="Unassembled WGS sequence"/>
</dbReference>
<evidence type="ECO:0000313" key="1">
    <source>
        <dbReference type="EMBL" id="MDQ1032661.1"/>
    </source>
</evidence>
<proteinExistence type="predicted"/>
<dbReference type="EMBL" id="JAUSZI010000002">
    <property type="protein sequence ID" value="MDQ1032661.1"/>
    <property type="molecule type" value="Genomic_DNA"/>
</dbReference>
<accession>A0ABU0TA21</accession>
<name>A0ABU0TA21_9ACTN</name>
<gene>
    <name evidence="1" type="ORF">QF035_010243</name>
</gene>
<protein>
    <submittedName>
        <fullName evidence="1">Uncharacterized protein</fullName>
    </submittedName>
</protein>
<keyword evidence="2" id="KW-1185">Reference proteome</keyword>
<evidence type="ECO:0000313" key="2">
    <source>
        <dbReference type="Proteomes" id="UP001230328"/>
    </source>
</evidence>
<comment type="caution">
    <text evidence="1">The sequence shown here is derived from an EMBL/GenBank/DDBJ whole genome shotgun (WGS) entry which is preliminary data.</text>
</comment>
<organism evidence="1 2">
    <name type="scientific">Streptomyces umbrinus</name>
    <dbReference type="NCBI Taxonomy" id="67370"/>
    <lineage>
        <taxon>Bacteria</taxon>
        <taxon>Bacillati</taxon>
        <taxon>Actinomycetota</taxon>
        <taxon>Actinomycetes</taxon>
        <taxon>Kitasatosporales</taxon>
        <taxon>Streptomycetaceae</taxon>
        <taxon>Streptomyces</taxon>
        <taxon>Streptomyces phaeochromogenes group</taxon>
    </lineage>
</organism>
<sequence>MMLEPAVGFEATAYAAVRTQEIREMRTTARFPSA</sequence>
<reference evidence="1 2" key="1">
    <citation type="submission" date="2023-07" db="EMBL/GenBank/DDBJ databases">
        <title>Comparative genomics of wheat-associated soil bacteria to identify genetic determinants of phenazine resistance.</title>
        <authorList>
            <person name="Mouncey N."/>
        </authorList>
    </citation>
    <scope>NUCLEOTIDE SEQUENCE [LARGE SCALE GENOMIC DNA]</scope>
    <source>
        <strain evidence="1 2">V2I4</strain>
    </source>
</reference>